<keyword evidence="5" id="KW-1185">Reference proteome</keyword>
<dbReference type="GO" id="GO:0004340">
    <property type="term" value="F:glucokinase activity"/>
    <property type="evidence" value="ECO:0007669"/>
    <property type="project" value="InterPro"/>
</dbReference>
<comment type="caution">
    <text evidence="4">The sequence shown here is derived from an EMBL/GenBank/DDBJ whole genome shotgun (WGS) entry which is preliminary data.</text>
</comment>
<reference evidence="4 5" key="1">
    <citation type="submission" date="2020-01" db="EMBL/GenBank/DDBJ databases">
        <authorList>
            <person name="Chen S."/>
        </authorList>
    </citation>
    <scope>NUCLEOTIDE SEQUENCE [LARGE SCALE GENOMIC DNA]</scope>
    <source>
        <strain evidence="4 5">GS-10</strain>
    </source>
</reference>
<dbReference type="InterPro" id="IPR050201">
    <property type="entry name" value="Bacterial_glucokinase"/>
</dbReference>
<dbReference type="Gene3D" id="3.40.367.20">
    <property type="match status" value="1"/>
</dbReference>
<dbReference type="GO" id="GO:0005524">
    <property type="term" value="F:ATP binding"/>
    <property type="evidence" value="ECO:0007669"/>
    <property type="project" value="InterPro"/>
</dbReference>
<proteinExistence type="inferred from homology"/>
<evidence type="ECO:0000256" key="3">
    <source>
        <dbReference type="RuleBase" id="RU004046"/>
    </source>
</evidence>
<dbReference type="InterPro" id="IPR043129">
    <property type="entry name" value="ATPase_NBD"/>
</dbReference>
<dbReference type="InterPro" id="IPR003836">
    <property type="entry name" value="Glucokinase"/>
</dbReference>
<dbReference type="SUPFAM" id="SSF53067">
    <property type="entry name" value="Actin-like ATPase domain"/>
    <property type="match status" value="1"/>
</dbReference>
<dbReference type="Proteomes" id="UP000479043">
    <property type="component" value="Unassembled WGS sequence"/>
</dbReference>
<dbReference type="RefSeq" id="WP_160971544.1">
    <property type="nucleotide sequence ID" value="NZ_WWEN01000001.1"/>
</dbReference>
<accession>A0A6L8LCZ1</accession>
<dbReference type="GO" id="GO:0006096">
    <property type="term" value="P:glycolytic process"/>
    <property type="evidence" value="ECO:0007669"/>
    <property type="project" value="InterPro"/>
</dbReference>
<dbReference type="EMBL" id="WWEN01000001">
    <property type="protein sequence ID" value="MYM53828.1"/>
    <property type="molecule type" value="Genomic_DNA"/>
</dbReference>
<gene>
    <name evidence="4" type="ORF">GR167_00815</name>
</gene>
<protein>
    <submittedName>
        <fullName evidence="4">Glucokinase</fullName>
    </submittedName>
</protein>
<dbReference type="AlphaFoldDB" id="A0A6L8LCZ1"/>
<dbReference type="Pfam" id="PF02685">
    <property type="entry name" value="Glucokinase"/>
    <property type="match status" value="1"/>
</dbReference>
<organism evidence="4 5">
    <name type="scientific">Thalassovita mangrovi</name>
    <dbReference type="NCBI Taxonomy" id="2692236"/>
    <lineage>
        <taxon>Bacteria</taxon>
        <taxon>Pseudomonadati</taxon>
        <taxon>Pseudomonadota</taxon>
        <taxon>Alphaproteobacteria</taxon>
        <taxon>Rhodobacterales</taxon>
        <taxon>Roseobacteraceae</taxon>
        <taxon>Thalassovita</taxon>
    </lineage>
</organism>
<name>A0A6L8LCZ1_9RHOB</name>
<evidence type="ECO:0000313" key="4">
    <source>
        <dbReference type="EMBL" id="MYM53828.1"/>
    </source>
</evidence>
<dbReference type="PANTHER" id="PTHR47690">
    <property type="entry name" value="GLUCOKINASE"/>
    <property type="match status" value="1"/>
</dbReference>
<sequence>MQMLVGDLGASNSRFALVQGGKLDPSSFRSFPNSGYDDPADLLQLYLDQSGATPPEAICLGVAGPVIDGAARFTNRDWQLSEQALKQRFGFRTAILLNDLQAMGYALADLPPGCLTPVLPGEGRPDAARMVVAPGTGLNIAVLRPGMPVAPSESGHVALSATTGRELEFLDALSGDFPIVPVEAALSGPGIARLYRFAGGNPDVPPAEILTRAGAGGDDAATQAIGMFGRFLGRYCADMALTHMPMGGLFLTGSVGVAIAPYLAATEFAGQFHRAGPYRAILESIPVSAVDDPMIGLRGCAVRLRT</sequence>
<dbReference type="GO" id="GO:0005536">
    <property type="term" value="F:D-glucose binding"/>
    <property type="evidence" value="ECO:0007669"/>
    <property type="project" value="InterPro"/>
</dbReference>
<evidence type="ECO:0000313" key="5">
    <source>
        <dbReference type="Proteomes" id="UP000479043"/>
    </source>
</evidence>
<comment type="similarity">
    <text evidence="3">Belongs to the bacterial glucokinase family.</text>
</comment>
<dbReference type="GO" id="GO:0005829">
    <property type="term" value="C:cytosol"/>
    <property type="evidence" value="ECO:0007669"/>
    <property type="project" value="TreeGrafter"/>
</dbReference>
<dbReference type="PANTHER" id="PTHR47690:SF1">
    <property type="entry name" value="GLUCOKINASE"/>
    <property type="match status" value="1"/>
</dbReference>
<dbReference type="CDD" id="cd24008">
    <property type="entry name" value="ASKHA_NBD_GLK"/>
    <property type="match status" value="1"/>
</dbReference>
<keyword evidence="2 4" id="KW-0418">Kinase</keyword>
<keyword evidence="1" id="KW-0808">Transferase</keyword>
<dbReference type="Gene3D" id="3.30.420.40">
    <property type="match status" value="1"/>
</dbReference>
<evidence type="ECO:0000256" key="2">
    <source>
        <dbReference type="ARBA" id="ARBA00022777"/>
    </source>
</evidence>
<evidence type="ECO:0000256" key="1">
    <source>
        <dbReference type="ARBA" id="ARBA00022679"/>
    </source>
</evidence>